<proteinExistence type="predicted"/>
<feature type="coiled-coil region" evidence="1">
    <location>
        <begin position="756"/>
        <end position="790"/>
    </location>
</feature>
<dbReference type="SUPFAM" id="SSF50729">
    <property type="entry name" value="PH domain-like"/>
    <property type="match status" value="1"/>
</dbReference>
<feature type="region of interest" description="Disordered" evidence="2">
    <location>
        <begin position="543"/>
        <end position="586"/>
    </location>
</feature>
<dbReference type="Pfam" id="PF14389">
    <property type="entry name" value="Lzipper-MIP1"/>
    <property type="match status" value="1"/>
</dbReference>
<dbReference type="PANTHER" id="PTHR46265">
    <property type="entry name" value="RHO GTPASE-ACTIVATING PROTEIN 7"/>
    <property type="match status" value="1"/>
</dbReference>
<evidence type="ECO:0000313" key="5">
    <source>
        <dbReference type="EMBL" id="KAF7153465.1"/>
    </source>
</evidence>
<dbReference type="InterPro" id="IPR008936">
    <property type="entry name" value="Rho_GTPase_activation_prot"/>
</dbReference>
<feature type="coiled-coil region" evidence="1">
    <location>
        <begin position="700"/>
        <end position="731"/>
    </location>
</feature>
<feature type="region of interest" description="Disordered" evidence="2">
    <location>
        <begin position="464"/>
        <end position="516"/>
    </location>
</feature>
<evidence type="ECO:0008006" key="7">
    <source>
        <dbReference type="Google" id="ProtNLM"/>
    </source>
</evidence>
<feature type="domain" description="PH" evidence="3">
    <location>
        <begin position="1"/>
        <end position="112"/>
    </location>
</feature>
<keyword evidence="6" id="KW-1185">Reference proteome</keyword>
<evidence type="ECO:0000256" key="2">
    <source>
        <dbReference type="SAM" id="MobiDB-lite"/>
    </source>
</evidence>
<dbReference type="EMBL" id="WJXA01000001">
    <property type="protein sequence ID" value="KAF7153465.1"/>
    <property type="molecule type" value="Genomic_DNA"/>
</dbReference>
<dbReference type="AlphaFoldDB" id="A0A834LZ01"/>
<dbReference type="InterPro" id="IPR025757">
    <property type="entry name" value="MIP1_Leuzipper"/>
</dbReference>
<dbReference type="PROSITE" id="PS50238">
    <property type="entry name" value="RHOGAP"/>
    <property type="match status" value="1"/>
</dbReference>
<evidence type="ECO:0000256" key="1">
    <source>
        <dbReference type="SAM" id="Coils"/>
    </source>
</evidence>
<evidence type="ECO:0000259" key="4">
    <source>
        <dbReference type="PROSITE" id="PS50238"/>
    </source>
</evidence>
<organism evidence="5 6">
    <name type="scientific">Rhododendron simsii</name>
    <name type="common">Sims's rhododendron</name>
    <dbReference type="NCBI Taxonomy" id="118357"/>
    <lineage>
        <taxon>Eukaryota</taxon>
        <taxon>Viridiplantae</taxon>
        <taxon>Streptophyta</taxon>
        <taxon>Embryophyta</taxon>
        <taxon>Tracheophyta</taxon>
        <taxon>Spermatophyta</taxon>
        <taxon>Magnoliopsida</taxon>
        <taxon>eudicotyledons</taxon>
        <taxon>Gunneridae</taxon>
        <taxon>Pentapetalae</taxon>
        <taxon>asterids</taxon>
        <taxon>Ericales</taxon>
        <taxon>Ericaceae</taxon>
        <taxon>Ericoideae</taxon>
        <taxon>Rhodoreae</taxon>
        <taxon>Rhododendron</taxon>
    </lineage>
</organism>
<dbReference type="PANTHER" id="PTHR46265:SF2">
    <property type="entry name" value="RHO GTPASE-ACTIVATING PROTEIN 7"/>
    <property type="match status" value="1"/>
</dbReference>
<keyword evidence="1" id="KW-0175">Coiled coil</keyword>
<dbReference type="Gene3D" id="1.10.555.10">
    <property type="entry name" value="Rho GTPase activation protein"/>
    <property type="match status" value="1"/>
</dbReference>
<accession>A0A834LZ01</accession>
<reference evidence="5" key="1">
    <citation type="submission" date="2019-11" db="EMBL/GenBank/DDBJ databases">
        <authorList>
            <person name="Liu Y."/>
            <person name="Hou J."/>
            <person name="Li T.-Q."/>
            <person name="Guan C.-H."/>
            <person name="Wu X."/>
            <person name="Wu H.-Z."/>
            <person name="Ling F."/>
            <person name="Zhang R."/>
            <person name="Shi X.-G."/>
            <person name="Ren J.-P."/>
            <person name="Chen E.-F."/>
            <person name="Sun J.-M."/>
        </authorList>
    </citation>
    <scope>NUCLEOTIDE SEQUENCE</scope>
    <source>
        <strain evidence="5">Adult_tree_wgs_1</strain>
        <tissue evidence="5">Leaves</tissue>
    </source>
</reference>
<dbReference type="Pfam" id="PF00620">
    <property type="entry name" value="RhoGAP"/>
    <property type="match status" value="2"/>
</dbReference>
<dbReference type="SUPFAM" id="SSF48350">
    <property type="entry name" value="GTPase activation domain, GAP"/>
    <property type="match status" value="1"/>
</dbReference>
<evidence type="ECO:0000259" key="3">
    <source>
        <dbReference type="PROSITE" id="PS50003"/>
    </source>
</evidence>
<dbReference type="CDD" id="cd00159">
    <property type="entry name" value="RhoGAP"/>
    <property type="match status" value="1"/>
</dbReference>
<dbReference type="InterPro" id="IPR001849">
    <property type="entry name" value="PH_domain"/>
</dbReference>
<dbReference type="InterPro" id="IPR000198">
    <property type="entry name" value="RhoGAP_dom"/>
</dbReference>
<sequence>MREHAGDERARWRRMAAGGDRAPSVVTIDVEFSRAAHFSYLQKSALPQKGGEVNLTLGGIDLNNSGSVVVREDKKLLTVLFPDGRDGRAFTLKAETSEDLYEWKTALEHALEEAPSAALVMGHNGIFRNDADDTIEGSFHQWRDKRPVKSMVVGRPILLALEDIEGGPSFLEKALRFLEKYGVKVEGILRHCADVEEVDRRVQEYEQGKNEFDPDEDAHVVGDCVKHVLRELPSSPVPASCCTALLEAYSILLLSPVAFLSKFYGDSHGGFSFLLCMIIVVGSSGYRTGASSSVELLLELCLEMDRKEVGLNSMRSVILETFPEPNRRILKMMHTISEHTSENRMTPSAVAACMAPLLLRPLLAGECELDNDFDVNEDNSSLLLAAANAANNAQAIITTLLEEYENIFDVSCSECHLLICALKDFGQSSFPMSICVGWRSSGGWVSMKLAVDVDDNLHRCSISADSRSGSADSTDDDNLDLKNNGYHDAEDEVIPHADDDHDRVLSGKLSESSGAGSDLYDYKSKNHCFDCRNSVETEKRALKGAGTGWVESETSRSSPFSAEIAGNAFGGDDSDVGSPRKNFNSASKSNLAVDSLSHRESNIQLIEQQGQQKQRKNEMDVSSVLPGSEYHLSMGEVPYSMNQALPQSVVGLESCVEKSMNEHKSSTLNAKQSTFWGRSTARKTPSMDSVDSSGDEELAIQRLEITKNDLRQRIAKEVSRLQEQLQAERDLRAALEVGLSMSSGQFLSSHGMDSKTRAELEEIAFAEADVARLKQKVADLHHQLNQQRQLQFSPPSELKYFQQDFDTNPAFVNHERKHRTEESLFGAELKNIKGPMMTSGISSKQLAKKQFIDSASFSDSRGTEASINITMDALCGVDSLSMPSTSRVSEVNYPRHPTAASSTLVELTSRLDFFKERRSQLMEQLHNLDLNSRTAHSHDFA</sequence>
<evidence type="ECO:0000313" key="6">
    <source>
        <dbReference type="Proteomes" id="UP000626092"/>
    </source>
</evidence>
<gene>
    <name evidence="5" type="ORF">RHSIM_Rhsim01G0195600</name>
</gene>
<protein>
    <recommendedName>
        <fullName evidence="7">Rho GTPase-activating protein 7</fullName>
    </recommendedName>
</protein>
<feature type="compositionally biased region" description="Basic and acidic residues" evidence="2">
    <location>
        <begin position="485"/>
        <end position="505"/>
    </location>
</feature>
<dbReference type="PROSITE" id="PS50003">
    <property type="entry name" value="PH_DOMAIN"/>
    <property type="match status" value="1"/>
</dbReference>
<dbReference type="SMART" id="SM00324">
    <property type="entry name" value="RhoGAP"/>
    <property type="match status" value="1"/>
</dbReference>
<dbReference type="OrthoDB" id="2157866at2759"/>
<name>A0A834LZ01_RHOSS</name>
<dbReference type="Proteomes" id="UP000626092">
    <property type="component" value="Unassembled WGS sequence"/>
</dbReference>
<dbReference type="InterPro" id="IPR052799">
    <property type="entry name" value="Rho_GAP_Regulators"/>
</dbReference>
<dbReference type="GO" id="GO:0007165">
    <property type="term" value="P:signal transduction"/>
    <property type="evidence" value="ECO:0007669"/>
    <property type="project" value="InterPro"/>
</dbReference>
<feature type="coiled-coil region" evidence="1">
    <location>
        <begin position="904"/>
        <end position="931"/>
    </location>
</feature>
<feature type="domain" description="Rho-GAP" evidence="4">
    <location>
        <begin position="159"/>
        <end position="408"/>
    </location>
</feature>
<comment type="caution">
    <text evidence="5">The sequence shown here is derived from an EMBL/GenBank/DDBJ whole genome shotgun (WGS) entry which is preliminary data.</text>
</comment>